<dbReference type="SUPFAM" id="SSF55811">
    <property type="entry name" value="Nudix"/>
    <property type="match status" value="1"/>
</dbReference>
<dbReference type="PROSITE" id="PS51462">
    <property type="entry name" value="NUDIX"/>
    <property type="match status" value="1"/>
</dbReference>
<gene>
    <name evidence="4" type="ORF">ESB04_03875</name>
</gene>
<organism evidence="4 5">
    <name type="scientific">Aquirufa rosea</name>
    <dbReference type="NCBI Taxonomy" id="2509241"/>
    <lineage>
        <taxon>Bacteria</taxon>
        <taxon>Pseudomonadati</taxon>
        <taxon>Bacteroidota</taxon>
        <taxon>Cytophagia</taxon>
        <taxon>Cytophagales</taxon>
        <taxon>Flectobacillaceae</taxon>
        <taxon>Aquirufa</taxon>
    </lineage>
</organism>
<evidence type="ECO:0000259" key="3">
    <source>
        <dbReference type="PROSITE" id="PS51462"/>
    </source>
</evidence>
<dbReference type="PANTHER" id="PTHR43046">
    <property type="entry name" value="GDP-MANNOSE MANNOSYL HYDROLASE"/>
    <property type="match status" value="1"/>
</dbReference>
<comment type="cofactor">
    <cofactor evidence="1">
        <name>Mg(2+)</name>
        <dbReference type="ChEBI" id="CHEBI:18420"/>
    </cofactor>
</comment>
<evidence type="ECO:0000313" key="4">
    <source>
        <dbReference type="EMBL" id="RXK50798.1"/>
    </source>
</evidence>
<reference evidence="4 5" key="1">
    <citation type="submission" date="2019-01" db="EMBL/GenBank/DDBJ databases">
        <title>Cytophagaceae bacterium strain CAR-16.</title>
        <authorList>
            <person name="Chen W.-M."/>
        </authorList>
    </citation>
    <scope>NUCLEOTIDE SEQUENCE [LARGE SCALE GENOMIC DNA]</scope>
    <source>
        <strain evidence="4 5">CAR-16</strain>
    </source>
</reference>
<evidence type="ECO:0000256" key="1">
    <source>
        <dbReference type="ARBA" id="ARBA00001946"/>
    </source>
</evidence>
<keyword evidence="5" id="KW-1185">Reference proteome</keyword>
<keyword evidence="2" id="KW-0378">Hydrolase</keyword>
<dbReference type="EMBL" id="SDHY01000002">
    <property type="protein sequence ID" value="RXK50798.1"/>
    <property type="molecule type" value="Genomic_DNA"/>
</dbReference>
<protein>
    <submittedName>
        <fullName evidence="4">NUDIX domain-containing protein</fullName>
    </submittedName>
</protein>
<name>A0A4Q1C120_9BACT</name>
<comment type="caution">
    <text evidence="4">The sequence shown here is derived from an EMBL/GenBank/DDBJ whole genome shotgun (WGS) entry which is preliminary data.</text>
</comment>
<dbReference type="Proteomes" id="UP000289455">
    <property type="component" value="Unassembled WGS sequence"/>
</dbReference>
<dbReference type="RefSeq" id="WP_129026408.1">
    <property type="nucleotide sequence ID" value="NZ_SDHY01000002.1"/>
</dbReference>
<sequence length="146" mass="16537">MRCRPAIVIIENDHVLLMRYQFGTGMVYNFPGGNPDPGEVFTETIVRECQEELAVEVEVGKMLLMGQITNKEENKESLHILFEGKIVSGIPILQSKETTAQEICWIPISQLSQLHLYPNVGEAIQDSFFLQKKGEYIGAIQQPWVD</sequence>
<accession>A0A4Q1C120</accession>
<dbReference type="Gene3D" id="3.90.79.10">
    <property type="entry name" value="Nucleoside Triphosphate Pyrophosphohydrolase"/>
    <property type="match status" value="1"/>
</dbReference>
<feature type="domain" description="Nudix hydrolase" evidence="3">
    <location>
        <begin position="1"/>
        <end position="130"/>
    </location>
</feature>
<dbReference type="InterPro" id="IPR015797">
    <property type="entry name" value="NUDIX_hydrolase-like_dom_sf"/>
</dbReference>
<dbReference type="Pfam" id="PF00293">
    <property type="entry name" value="NUDIX"/>
    <property type="match status" value="1"/>
</dbReference>
<dbReference type="InterPro" id="IPR000086">
    <property type="entry name" value="NUDIX_hydrolase_dom"/>
</dbReference>
<dbReference type="GO" id="GO:0016787">
    <property type="term" value="F:hydrolase activity"/>
    <property type="evidence" value="ECO:0007669"/>
    <property type="project" value="UniProtKB-KW"/>
</dbReference>
<evidence type="ECO:0000256" key="2">
    <source>
        <dbReference type="ARBA" id="ARBA00022801"/>
    </source>
</evidence>
<proteinExistence type="predicted"/>
<evidence type="ECO:0000313" key="5">
    <source>
        <dbReference type="Proteomes" id="UP000289455"/>
    </source>
</evidence>
<dbReference type="PANTHER" id="PTHR43046:SF14">
    <property type="entry name" value="MUTT_NUDIX FAMILY PROTEIN"/>
    <property type="match status" value="1"/>
</dbReference>
<dbReference type="OrthoDB" id="65827at2"/>
<dbReference type="AlphaFoldDB" id="A0A4Q1C120"/>